<reference evidence="2" key="1">
    <citation type="submission" date="2023-03" db="EMBL/GenBank/DDBJ databases">
        <title>Massive genome expansion in bonnet fungi (Mycena s.s.) driven by repeated elements and novel gene families across ecological guilds.</title>
        <authorList>
            <consortium name="Lawrence Berkeley National Laboratory"/>
            <person name="Harder C.B."/>
            <person name="Miyauchi S."/>
            <person name="Viragh M."/>
            <person name="Kuo A."/>
            <person name="Thoen E."/>
            <person name="Andreopoulos B."/>
            <person name="Lu D."/>
            <person name="Skrede I."/>
            <person name="Drula E."/>
            <person name="Henrissat B."/>
            <person name="Morin E."/>
            <person name="Kohler A."/>
            <person name="Barry K."/>
            <person name="LaButti K."/>
            <person name="Morin E."/>
            <person name="Salamov A."/>
            <person name="Lipzen A."/>
            <person name="Mereny Z."/>
            <person name="Hegedus B."/>
            <person name="Baldrian P."/>
            <person name="Stursova M."/>
            <person name="Weitz H."/>
            <person name="Taylor A."/>
            <person name="Grigoriev I.V."/>
            <person name="Nagy L.G."/>
            <person name="Martin F."/>
            <person name="Kauserud H."/>
        </authorList>
    </citation>
    <scope>NUCLEOTIDE SEQUENCE</scope>
    <source>
        <strain evidence="2">CBHHK200</strain>
    </source>
</reference>
<sequence>MPTSILQFLCYCCLRPEVSREDDPTVIPTETTHLIPNSAGLSSPSLPEAMIVDHQKLNDRMGLIVRAKEGKMVNVSVRLPFMLQSATGNSPPSSNGLSSSPTTPTSTATAPAAPAPQTSAGSSAVSRRPLVLTMTPARSRLYAESRYSSPSGSRSSSRRRPELSDRYAYPYTASGLTSAMEGGTGRGKQASLGSEWLAETESESSETSPQSEQTKTPRGVDIASPIGGKTAENANTMSIAFSWSDI</sequence>
<evidence type="ECO:0000313" key="3">
    <source>
        <dbReference type="Proteomes" id="UP001218188"/>
    </source>
</evidence>
<comment type="caution">
    <text evidence="2">The sequence shown here is derived from an EMBL/GenBank/DDBJ whole genome shotgun (WGS) entry which is preliminary data.</text>
</comment>
<feature type="compositionally biased region" description="Low complexity" evidence="1">
    <location>
        <begin position="205"/>
        <end position="214"/>
    </location>
</feature>
<protein>
    <submittedName>
        <fullName evidence="2">Uncharacterized protein</fullName>
    </submittedName>
</protein>
<dbReference type="AlphaFoldDB" id="A0AAD6WVA5"/>
<evidence type="ECO:0000256" key="1">
    <source>
        <dbReference type="SAM" id="MobiDB-lite"/>
    </source>
</evidence>
<accession>A0AAD6WVA5</accession>
<feature type="region of interest" description="Disordered" evidence="1">
    <location>
        <begin position="86"/>
        <end position="130"/>
    </location>
</feature>
<organism evidence="2 3">
    <name type="scientific">Mycena alexandri</name>
    <dbReference type="NCBI Taxonomy" id="1745969"/>
    <lineage>
        <taxon>Eukaryota</taxon>
        <taxon>Fungi</taxon>
        <taxon>Dikarya</taxon>
        <taxon>Basidiomycota</taxon>
        <taxon>Agaricomycotina</taxon>
        <taxon>Agaricomycetes</taxon>
        <taxon>Agaricomycetidae</taxon>
        <taxon>Agaricales</taxon>
        <taxon>Marasmiineae</taxon>
        <taxon>Mycenaceae</taxon>
        <taxon>Mycena</taxon>
    </lineage>
</organism>
<feature type="region of interest" description="Disordered" evidence="1">
    <location>
        <begin position="142"/>
        <end position="231"/>
    </location>
</feature>
<name>A0AAD6WVA5_9AGAR</name>
<gene>
    <name evidence="2" type="ORF">C8F04DRAFT_240273</name>
</gene>
<proteinExistence type="predicted"/>
<evidence type="ECO:0000313" key="2">
    <source>
        <dbReference type="EMBL" id="KAJ7022389.1"/>
    </source>
</evidence>
<dbReference type="Proteomes" id="UP001218188">
    <property type="component" value="Unassembled WGS sequence"/>
</dbReference>
<keyword evidence="3" id="KW-1185">Reference proteome</keyword>
<feature type="compositionally biased region" description="Low complexity" evidence="1">
    <location>
        <begin position="145"/>
        <end position="155"/>
    </location>
</feature>
<feature type="compositionally biased region" description="Low complexity" evidence="1">
    <location>
        <begin position="87"/>
        <end position="124"/>
    </location>
</feature>
<dbReference type="EMBL" id="JARJCM010000210">
    <property type="protein sequence ID" value="KAJ7022389.1"/>
    <property type="molecule type" value="Genomic_DNA"/>
</dbReference>